<feature type="transmembrane region" description="Helical" evidence="7">
    <location>
        <begin position="21"/>
        <end position="41"/>
    </location>
</feature>
<feature type="transmembrane region" description="Helical" evidence="7">
    <location>
        <begin position="372"/>
        <end position="394"/>
    </location>
</feature>
<dbReference type="InterPro" id="IPR050250">
    <property type="entry name" value="Macrolide_Exporter_MacB"/>
</dbReference>
<protein>
    <recommendedName>
        <fullName evidence="12">Multidrug ABC transporter substrate-binding protein</fullName>
    </recommendedName>
</protein>
<accession>A0A1F6EDI6</accession>
<dbReference type="EMBL" id="MFLP01000006">
    <property type="protein sequence ID" value="OGG71272.1"/>
    <property type="molecule type" value="Genomic_DNA"/>
</dbReference>
<proteinExistence type="inferred from homology"/>
<dbReference type="InterPro" id="IPR025857">
    <property type="entry name" value="MacB_PCD"/>
</dbReference>
<dbReference type="GO" id="GO:0005886">
    <property type="term" value="C:plasma membrane"/>
    <property type="evidence" value="ECO:0007669"/>
    <property type="project" value="UniProtKB-SubCell"/>
</dbReference>
<keyword evidence="5 7" id="KW-0472">Membrane</keyword>
<feature type="domain" description="ABC3 transporter permease C-terminal" evidence="8">
    <location>
        <begin position="285"/>
        <end position="404"/>
    </location>
</feature>
<evidence type="ECO:0000256" key="6">
    <source>
        <dbReference type="ARBA" id="ARBA00038076"/>
    </source>
</evidence>
<evidence type="ECO:0000259" key="9">
    <source>
        <dbReference type="Pfam" id="PF12704"/>
    </source>
</evidence>
<dbReference type="InterPro" id="IPR003838">
    <property type="entry name" value="ABC3_permease_C"/>
</dbReference>
<keyword evidence="3 7" id="KW-0812">Transmembrane</keyword>
<evidence type="ECO:0000259" key="8">
    <source>
        <dbReference type="Pfam" id="PF02687"/>
    </source>
</evidence>
<dbReference type="Pfam" id="PF02687">
    <property type="entry name" value="FtsX"/>
    <property type="match status" value="1"/>
</dbReference>
<evidence type="ECO:0000313" key="11">
    <source>
        <dbReference type="Proteomes" id="UP000176689"/>
    </source>
</evidence>
<dbReference type="PANTHER" id="PTHR30572:SF4">
    <property type="entry name" value="ABC TRANSPORTER PERMEASE YTRF"/>
    <property type="match status" value="1"/>
</dbReference>
<evidence type="ECO:0000256" key="2">
    <source>
        <dbReference type="ARBA" id="ARBA00022475"/>
    </source>
</evidence>
<dbReference type="AlphaFoldDB" id="A0A1F6EDI6"/>
<comment type="similarity">
    <text evidence="6">Belongs to the ABC-4 integral membrane protein family.</text>
</comment>
<evidence type="ECO:0000256" key="7">
    <source>
        <dbReference type="SAM" id="Phobius"/>
    </source>
</evidence>
<gene>
    <name evidence="10" type="ORF">A3F27_00175</name>
</gene>
<feature type="transmembrane region" description="Helical" evidence="7">
    <location>
        <begin position="273"/>
        <end position="306"/>
    </location>
</feature>
<organism evidence="10 11">
    <name type="scientific">Candidatus Kaiserbacteria bacterium RIFCSPHIGHO2_12_FULL_53_13</name>
    <dbReference type="NCBI Taxonomy" id="1798502"/>
    <lineage>
        <taxon>Bacteria</taxon>
        <taxon>Candidatus Kaiseribacteriota</taxon>
    </lineage>
</organism>
<evidence type="ECO:0000256" key="3">
    <source>
        <dbReference type="ARBA" id="ARBA00022692"/>
    </source>
</evidence>
<keyword evidence="4 7" id="KW-1133">Transmembrane helix</keyword>
<evidence type="ECO:0000256" key="4">
    <source>
        <dbReference type="ARBA" id="ARBA00022989"/>
    </source>
</evidence>
<name>A0A1F6EDI6_9BACT</name>
<evidence type="ECO:0000256" key="5">
    <source>
        <dbReference type="ARBA" id="ARBA00023136"/>
    </source>
</evidence>
<dbReference type="PANTHER" id="PTHR30572">
    <property type="entry name" value="MEMBRANE COMPONENT OF TRANSPORTER-RELATED"/>
    <property type="match status" value="1"/>
</dbReference>
<evidence type="ECO:0000313" key="10">
    <source>
        <dbReference type="EMBL" id="OGG71272.1"/>
    </source>
</evidence>
<dbReference type="Pfam" id="PF12704">
    <property type="entry name" value="MacB_PCD"/>
    <property type="match status" value="1"/>
</dbReference>
<dbReference type="GO" id="GO:0022857">
    <property type="term" value="F:transmembrane transporter activity"/>
    <property type="evidence" value="ECO:0007669"/>
    <property type="project" value="TreeGrafter"/>
</dbReference>
<feature type="domain" description="MacB-like periplasmic core" evidence="9">
    <location>
        <begin position="20"/>
        <end position="244"/>
    </location>
</feature>
<comment type="caution">
    <text evidence="10">The sequence shown here is derived from an EMBL/GenBank/DDBJ whole genome shotgun (WGS) entry which is preliminary data.</text>
</comment>
<reference evidence="10 11" key="1">
    <citation type="journal article" date="2016" name="Nat. Commun.">
        <title>Thousands of microbial genomes shed light on interconnected biogeochemical processes in an aquifer system.</title>
        <authorList>
            <person name="Anantharaman K."/>
            <person name="Brown C.T."/>
            <person name="Hug L.A."/>
            <person name="Sharon I."/>
            <person name="Castelle C.J."/>
            <person name="Probst A.J."/>
            <person name="Thomas B.C."/>
            <person name="Singh A."/>
            <person name="Wilkins M.J."/>
            <person name="Karaoz U."/>
            <person name="Brodie E.L."/>
            <person name="Williams K.H."/>
            <person name="Hubbard S.S."/>
            <person name="Banfield J.F."/>
        </authorList>
    </citation>
    <scope>NUCLEOTIDE SEQUENCE [LARGE SCALE GENOMIC DNA]</scope>
</reference>
<evidence type="ECO:0008006" key="12">
    <source>
        <dbReference type="Google" id="ProtNLM"/>
    </source>
</evidence>
<dbReference type="Proteomes" id="UP000176689">
    <property type="component" value="Unassembled WGS sequence"/>
</dbReference>
<comment type="subcellular location">
    <subcellularLocation>
        <location evidence="1">Cell membrane</location>
        <topology evidence="1">Multi-pass membrane protein</topology>
    </subcellularLocation>
</comment>
<sequence>MLKHTVRTALIGLKTNKSRSALTILGIVIGVTAIIVIVSLGEGAQSLILGQIQGLGSRVIGVVPGRIPKSPTDIVATLSASLTTRDLAALERKENVPHAEYIIPVVFGSETISYEGRTYRPTIFGGNEMMADVYDSYPERGRNVTADEVHNSAAVVILGYNVADKLAPNSDLLNQRVKIKGKNFLVIGIRAKMGSVTLINFDEMAMMPYTTAQQYVFGIRYYNRFIVRADKDENVISTVHDIQATLRQLHGITDPDKDDFSIQTQADALKTVGIVLTALTLFLAMVAAISLVVGGIGIMNIMLVSVTERTREIGLRKAIGATNRDILMQFLLEAVILTGVGGVIGILLGAGLSFAISLVIRNVFGLDWNFTFPLQAALLGIGVSSIIGLIFGLYPARTAAKKSPIEALRYE</sequence>
<feature type="transmembrane region" description="Helical" evidence="7">
    <location>
        <begin position="327"/>
        <end position="360"/>
    </location>
</feature>
<evidence type="ECO:0000256" key="1">
    <source>
        <dbReference type="ARBA" id="ARBA00004651"/>
    </source>
</evidence>
<keyword evidence="2" id="KW-1003">Cell membrane</keyword>